<gene>
    <name evidence="1" type="ORF">J2Z19_002024</name>
</gene>
<organism evidence="1 2">
    <name type="scientific">Ensifer adhaerens</name>
    <name type="common">Sinorhizobium morelense</name>
    <dbReference type="NCBI Taxonomy" id="106592"/>
    <lineage>
        <taxon>Bacteria</taxon>
        <taxon>Pseudomonadati</taxon>
        <taxon>Pseudomonadota</taxon>
        <taxon>Alphaproteobacteria</taxon>
        <taxon>Hyphomicrobiales</taxon>
        <taxon>Rhizobiaceae</taxon>
        <taxon>Sinorhizobium/Ensifer group</taxon>
        <taxon>Ensifer</taxon>
    </lineage>
</organism>
<name>A0ACC5STY3_ENSAD</name>
<protein>
    <submittedName>
        <fullName evidence="1">Zn-dependent protease</fullName>
    </submittedName>
</protein>
<dbReference type="Proteomes" id="UP000823773">
    <property type="component" value="Unassembled WGS sequence"/>
</dbReference>
<sequence>MQWSIKLGTVAGTEIRVHVTFALLLIWIWVMHYRIGGLPAAWEGVAFIISVFLCVLLHEFGHIAAARGFGIKTPDVTLLPIGGVARLERSPTKPLEEFVIAVAGPLVNVVIATLVVVLIGGTLGWEQMVAPQDPRIDFLARLAGVNIFLFIFNMMPAFPMDGGRV</sequence>
<comment type="caution">
    <text evidence="1">The sequence shown here is derived from an EMBL/GenBank/DDBJ whole genome shotgun (WGS) entry which is preliminary data.</text>
</comment>
<accession>A0ACC5STY3</accession>
<dbReference type="EMBL" id="JAGGJR010000002">
    <property type="protein sequence ID" value="MBP1872312.1"/>
    <property type="molecule type" value="Genomic_DNA"/>
</dbReference>
<keyword evidence="1" id="KW-0645">Protease</keyword>
<reference evidence="1" key="1">
    <citation type="submission" date="2021-03" db="EMBL/GenBank/DDBJ databases">
        <title>Genomic Encyclopedia of Type Strains, Phase IV (KMG-IV): sequencing the most valuable type-strain genomes for metagenomic binning, comparative biology and taxonomic classification.</title>
        <authorList>
            <person name="Goeker M."/>
        </authorList>
    </citation>
    <scope>NUCLEOTIDE SEQUENCE</scope>
    <source>
        <strain evidence="1">DSM 18131</strain>
    </source>
</reference>
<keyword evidence="1" id="KW-0378">Hydrolase</keyword>
<keyword evidence="2" id="KW-1185">Reference proteome</keyword>
<evidence type="ECO:0000313" key="1">
    <source>
        <dbReference type="EMBL" id="MBP1872312.1"/>
    </source>
</evidence>
<proteinExistence type="predicted"/>
<evidence type="ECO:0000313" key="2">
    <source>
        <dbReference type="Proteomes" id="UP000823773"/>
    </source>
</evidence>